<feature type="non-terminal residue" evidence="1">
    <location>
        <position position="1"/>
    </location>
</feature>
<accession>K1UAM8</accession>
<dbReference type="Gene3D" id="3.40.190.10">
    <property type="entry name" value="Periplasmic binding protein-like II"/>
    <property type="match status" value="1"/>
</dbReference>
<proteinExistence type="predicted"/>
<dbReference type="EMBL" id="AJWZ01003329">
    <property type="protein sequence ID" value="EKC68521.1"/>
    <property type="molecule type" value="Genomic_DNA"/>
</dbReference>
<sequence length="189" mass="21652">AFWIQARVLKWADYPEIRTMDQYFDLIERYNEANPTMEDGTENIPYTILCDDWRYFCLENAPQFLDGYPNDGSCIVDPETLTVIDYNTTDTAVKYFQKLNEEYQKGIVDPESFTQTYDEYIAKLSTGRVLGMIDQWWDFAYTAGDAIKQAGLDAQGCDYIPLPITIDESVKNQWHCSGGVLNVSDGLAI</sequence>
<dbReference type="SUPFAM" id="SSF53850">
    <property type="entry name" value="Periplasmic binding protein-like II"/>
    <property type="match status" value="1"/>
</dbReference>
<evidence type="ECO:0000313" key="1">
    <source>
        <dbReference type="EMBL" id="EKC68521.1"/>
    </source>
</evidence>
<organism evidence="1">
    <name type="scientific">human gut metagenome</name>
    <dbReference type="NCBI Taxonomy" id="408170"/>
    <lineage>
        <taxon>unclassified sequences</taxon>
        <taxon>metagenomes</taxon>
        <taxon>organismal metagenomes</taxon>
    </lineage>
</organism>
<comment type="caution">
    <text evidence="1">The sequence shown here is derived from an EMBL/GenBank/DDBJ whole genome shotgun (WGS) entry which is preliminary data.</text>
</comment>
<feature type="non-terminal residue" evidence="1">
    <location>
        <position position="189"/>
    </location>
</feature>
<gene>
    <name evidence="1" type="ORF">OBE_04888</name>
</gene>
<name>K1UAM8_9ZZZZ</name>
<dbReference type="AlphaFoldDB" id="K1UAM8"/>
<reference evidence="1" key="1">
    <citation type="journal article" date="2013" name="Environ. Microbiol.">
        <title>Microbiota from the distal guts of lean and obese adolescents exhibit partial functional redundancy besides clear differences in community structure.</title>
        <authorList>
            <person name="Ferrer M."/>
            <person name="Ruiz A."/>
            <person name="Lanza F."/>
            <person name="Haange S.B."/>
            <person name="Oberbach A."/>
            <person name="Till H."/>
            <person name="Bargiela R."/>
            <person name="Campoy C."/>
            <person name="Segura M.T."/>
            <person name="Richter M."/>
            <person name="von Bergen M."/>
            <person name="Seifert J."/>
            <person name="Suarez A."/>
        </authorList>
    </citation>
    <scope>NUCLEOTIDE SEQUENCE</scope>
</reference>
<protein>
    <submittedName>
        <fullName evidence="1">Extracellular solute-binding protein family 1</fullName>
    </submittedName>
</protein>